<keyword evidence="2" id="KW-0808">Transferase</keyword>
<dbReference type="Proteomes" id="UP000807469">
    <property type="component" value="Unassembled WGS sequence"/>
</dbReference>
<evidence type="ECO:0000313" key="3">
    <source>
        <dbReference type="Proteomes" id="UP000807469"/>
    </source>
</evidence>
<protein>
    <submittedName>
        <fullName evidence="2">Kinase-like protein</fullName>
    </submittedName>
</protein>
<evidence type="ECO:0000259" key="1">
    <source>
        <dbReference type="Pfam" id="PF01636"/>
    </source>
</evidence>
<gene>
    <name evidence="2" type="ORF">BDN70DRAFT_665823</name>
</gene>
<accession>A0A9P5Z4F8</accession>
<keyword evidence="3" id="KW-1185">Reference proteome</keyword>
<dbReference type="EMBL" id="MU155206">
    <property type="protein sequence ID" value="KAF9479750.1"/>
    <property type="molecule type" value="Genomic_DNA"/>
</dbReference>
<dbReference type="PANTHER" id="PTHR21310:SF15">
    <property type="entry name" value="AMINOGLYCOSIDE PHOSPHOTRANSFERASE DOMAIN-CONTAINING PROTEIN"/>
    <property type="match status" value="1"/>
</dbReference>
<proteinExistence type="predicted"/>
<sequence length="273" mass="31173">MHAIPNDLPPAVLNPTDEDILEVTTKVDLLKDESKIHTCYNLQDGRYVKVSSSRHGGGLEEARVMHFIRIHTDIPVPRVHMVFERAGDFYNVMDHIPGDRLSRIYGSSAEDLQNIARQLAEIIQQIKSLSIPQQSVIGSWNARPFQNTWFKPLPWHQNVAPSSVFSTVTEFNDYWIRRSKLRVSSSFVDNTKIVLSHGDLNGANIIVRNGEIAAILDWDTFGWYPEFWELIPPRIWVRGGDKWLEALDRTFGPESEMVTFYKALLISAFSQPG</sequence>
<reference evidence="2" key="1">
    <citation type="submission" date="2020-11" db="EMBL/GenBank/DDBJ databases">
        <authorList>
            <consortium name="DOE Joint Genome Institute"/>
            <person name="Ahrendt S."/>
            <person name="Riley R."/>
            <person name="Andreopoulos W."/>
            <person name="Labutti K."/>
            <person name="Pangilinan J."/>
            <person name="Ruiz-Duenas F.J."/>
            <person name="Barrasa J.M."/>
            <person name="Sanchez-Garcia M."/>
            <person name="Camarero S."/>
            <person name="Miyauchi S."/>
            <person name="Serrano A."/>
            <person name="Linde D."/>
            <person name="Babiker R."/>
            <person name="Drula E."/>
            <person name="Ayuso-Fernandez I."/>
            <person name="Pacheco R."/>
            <person name="Padilla G."/>
            <person name="Ferreira P."/>
            <person name="Barriuso J."/>
            <person name="Kellner H."/>
            <person name="Castanera R."/>
            <person name="Alfaro M."/>
            <person name="Ramirez L."/>
            <person name="Pisabarro A.G."/>
            <person name="Kuo A."/>
            <person name="Tritt A."/>
            <person name="Lipzen A."/>
            <person name="He G."/>
            <person name="Yan M."/>
            <person name="Ng V."/>
            <person name="Cullen D."/>
            <person name="Martin F."/>
            <person name="Rosso M.-N."/>
            <person name="Henrissat B."/>
            <person name="Hibbett D."/>
            <person name="Martinez A.T."/>
            <person name="Grigoriev I.V."/>
        </authorList>
    </citation>
    <scope>NUCLEOTIDE SEQUENCE</scope>
    <source>
        <strain evidence="2">CIRM-BRFM 674</strain>
    </source>
</reference>
<dbReference type="AlphaFoldDB" id="A0A9P5Z4F8"/>
<feature type="domain" description="Aminoglycoside phosphotransferase" evidence="1">
    <location>
        <begin position="56"/>
        <end position="250"/>
    </location>
</feature>
<name>A0A9P5Z4F8_9AGAR</name>
<dbReference type="InterPro" id="IPR051678">
    <property type="entry name" value="AGP_Transferase"/>
</dbReference>
<keyword evidence="2" id="KW-0418">Kinase</keyword>
<dbReference type="GO" id="GO:0016301">
    <property type="term" value="F:kinase activity"/>
    <property type="evidence" value="ECO:0007669"/>
    <property type="project" value="UniProtKB-KW"/>
</dbReference>
<dbReference type="Pfam" id="PF01636">
    <property type="entry name" value="APH"/>
    <property type="match status" value="1"/>
</dbReference>
<dbReference type="SUPFAM" id="SSF56112">
    <property type="entry name" value="Protein kinase-like (PK-like)"/>
    <property type="match status" value="1"/>
</dbReference>
<evidence type="ECO:0000313" key="2">
    <source>
        <dbReference type="EMBL" id="KAF9479750.1"/>
    </source>
</evidence>
<dbReference type="InterPro" id="IPR002575">
    <property type="entry name" value="Aminoglycoside_PTrfase"/>
</dbReference>
<dbReference type="InterPro" id="IPR011009">
    <property type="entry name" value="Kinase-like_dom_sf"/>
</dbReference>
<organism evidence="2 3">
    <name type="scientific">Pholiota conissans</name>
    <dbReference type="NCBI Taxonomy" id="109636"/>
    <lineage>
        <taxon>Eukaryota</taxon>
        <taxon>Fungi</taxon>
        <taxon>Dikarya</taxon>
        <taxon>Basidiomycota</taxon>
        <taxon>Agaricomycotina</taxon>
        <taxon>Agaricomycetes</taxon>
        <taxon>Agaricomycetidae</taxon>
        <taxon>Agaricales</taxon>
        <taxon>Agaricineae</taxon>
        <taxon>Strophariaceae</taxon>
        <taxon>Pholiota</taxon>
    </lineage>
</organism>
<dbReference type="CDD" id="cd05120">
    <property type="entry name" value="APH_ChoK_like"/>
    <property type="match status" value="1"/>
</dbReference>
<dbReference type="OrthoDB" id="5598852at2759"/>
<dbReference type="PANTHER" id="PTHR21310">
    <property type="entry name" value="AMINOGLYCOSIDE PHOSPHOTRANSFERASE-RELATED-RELATED"/>
    <property type="match status" value="1"/>
</dbReference>
<dbReference type="Gene3D" id="3.90.1200.10">
    <property type="match status" value="1"/>
</dbReference>
<comment type="caution">
    <text evidence="2">The sequence shown here is derived from an EMBL/GenBank/DDBJ whole genome shotgun (WGS) entry which is preliminary data.</text>
</comment>